<organism evidence="1 2">
    <name type="scientific">Buddleja alternifolia</name>
    <dbReference type="NCBI Taxonomy" id="168488"/>
    <lineage>
        <taxon>Eukaryota</taxon>
        <taxon>Viridiplantae</taxon>
        <taxon>Streptophyta</taxon>
        <taxon>Embryophyta</taxon>
        <taxon>Tracheophyta</taxon>
        <taxon>Spermatophyta</taxon>
        <taxon>Magnoliopsida</taxon>
        <taxon>eudicotyledons</taxon>
        <taxon>Gunneridae</taxon>
        <taxon>Pentapetalae</taxon>
        <taxon>asterids</taxon>
        <taxon>lamiids</taxon>
        <taxon>Lamiales</taxon>
        <taxon>Scrophulariaceae</taxon>
        <taxon>Buddlejeae</taxon>
        <taxon>Buddleja</taxon>
    </lineage>
</organism>
<evidence type="ECO:0000313" key="1">
    <source>
        <dbReference type="EMBL" id="KAG8363511.1"/>
    </source>
</evidence>
<accession>A0AAV6W6P4</accession>
<reference evidence="1" key="1">
    <citation type="submission" date="2019-10" db="EMBL/GenBank/DDBJ databases">
        <authorList>
            <person name="Zhang R."/>
            <person name="Pan Y."/>
            <person name="Wang J."/>
            <person name="Ma R."/>
            <person name="Yu S."/>
        </authorList>
    </citation>
    <scope>NUCLEOTIDE SEQUENCE</scope>
    <source>
        <strain evidence="1">LA-IB0</strain>
        <tissue evidence="1">Leaf</tissue>
    </source>
</reference>
<comment type="caution">
    <text evidence="1">The sequence shown here is derived from an EMBL/GenBank/DDBJ whole genome shotgun (WGS) entry which is preliminary data.</text>
</comment>
<name>A0AAV6W6P4_9LAMI</name>
<proteinExistence type="predicted"/>
<sequence>MNSGTTKQSNKGKRNHVDGVVGPIMDSLNRFTDHTDVRLGDIESKMGHEYDLTRKCEAVFDIVNQIEDLTLDDKLVATNMIVKNTQVLAMFFSLSDHAKVGQVAAMDREYSPADVSEVFEDDIVEGCVVNPGGVDDVPVDLADEPKIVPDPDYLEYLIRLSFGHEME</sequence>
<dbReference type="EMBL" id="WHWC01000019">
    <property type="protein sequence ID" value="KAG8363511.1"/>
    <property type="molecule type" value="Genomic_DNA"/>
</dbReference>
<keyword evidence="2" id="KW-1185">Reference proteome</keyword>
<evidence type="ECO:0000313" key="2">
    <source>
        <dbReference type="Proteomes" id="UP000826271"/>
    </source>
</evidence>
<dbReference type="Proteomes" id="UP000826271">
    <property type="component" value="Unassembled WGS sequence"/>
</dbReference>
<gene>
    <name evidence="1" type="ORF">BUALT_Bualt19G0029900</name>
</gene>
<dbReference type="AlphaFoldDB" id="A0AAV6W6P4"/>
<protein>
    <submittedName>
        <fullName evidence="1">Uncharacterized protein</fullName>
    </submittedName>
</protein>